<accession>A0A9D1ID66</accession>
<reference evidence="4" key="2">
    <citation type="journal article" date="2021" name="PeerJ">
        <title>Extensive microbial diversity within the chicken gut microbiome revealed by metagenomics and culture.</title>
        <authorList>
            <person name="Gilroy R."/>
            <person name="Ravi A."/>
            <person name="Getino M."/>
            <person name="Pursley I."/>
            <person name="Horton D.L."/>
            <person name="Alikhan N.F."/>
            <person name="Baker D."/>
            <person name="Gharbi K."/>
            <person name="Hall N."/>
            <person name="Watson M."/>
            <person name="Adriaenssens E.M."/>
            <person name="Foster-Nyarko E."/>
            <person name="Jarju S."/>
            <person name="Secka A."/>
            <person name="Antonio M."/>
            <person name="Oren A."/>
            <person name="Chaudhuri R.R."/>
            <person name="La Ragione R."/>
            <person name="Hildebrand F."/>
            <person name="Pallen M.J."/>
        </authorList>
    </citation>
    <scope>NUCLEOTIDE SEQUENCE</scope>
    <source>
        <strain evidence="4">ChiGjej1B1-19959</strain>
    </source>
</reference>
<reference evidence="4" key="1">
    <citation type="submission" date="2020-10" db="EMBL/GenBank/DDBJ databases">
        <authorList>
            <person name="Gilroy R."/>
        </authorList>
    </citation>
    <scope>NUCLEOTIDE SEQUENCE</scope>
    <source>
        <strain evidence="4">ChiGjej1B1-19959</strain>
    </source>
</reference>
<dbReference type="EMBL" id="DVMW01000002">
    <property type="protein sequence ID" value="HIU35063.1"/>
    <property type="molecule type" value="Genomic_DNA"/>
</dbReference>
<evidence type="ECO:0000256" key="1">
    <source>
        <dbReference type="SAM" id="MobiDB-lite"/>
    </source>
</evidence>
<dbReference type="Proteomes" id="UP000824071">
    <property type="component" value="Unassembled WGS sequence"/>
</dbReference>
<keyword evidence="2" id="KW-0472">Membrane</keyword>
<name>A0A9D1ID66_9FIRM</name>
<protein>
    <submittedName>
        <fullName evidence="4">Zinc ribbon domain-containing protein</fullName>
    </submittedName>
</protein>
<proteinExistence type="predicted"/>
<dbReference type="InterPro" id="IPR026870">
    <property type="entry name" value="Zinc_ribbon_dom"/>
</dbReference>
<evidence type="ECO:0000313" key="4">
    <source>
        <dbReference type="EMBL" id="HIU35063.1"/>
    </source>
</evidence>
<feature type="domain" description="Zinc-ribbon" evidence="3">
    <location>
        <begin position="3"/>
        <end position="24"/>
    </location>
</feature>
<evidence type="ECO:0000256" key="2">
    <source>
        <dbReference type="SAM" id="Phobius"/>
    </source>
</evidence>
<feature type="transmembrane region" description="Helical" evidence="2">
    <location>
        <begin position="262"/>
        <end position="282"/>
    </location>
</feature>
<dbReference type="Pfam" id="PF13240">
    <property type="entry name" value="Zn_Ribbon_1"/>
    <property type="match status" value="1"/>
</dbReference>
<evidence type="ECO:0000259" key="3">
    <source>
        <dbReference type="Pfam" id="PF13240"/>
    </source>
</evidence>
<gene>
    <name evidence="4" type="ORF">IAC53_00400</name>
</gene>
<evidence type="ECO:0000313" key="5">
    <source>
        <dbReference type="Proteomes" id="UP000824071"/>
    </source>
</evidence>
<sequence length="418" mass="46325">MLCPNCKTENKDGALYCASCGAPLPKAGTAKTEPAAAPTGAPDPMAPPTVPRDTHELLHPAMQKQPVFLPRRPHDEQASGKTKAYLAKRRVFVGIAAVFTAFFASIVLMGVVNFIKASANAKPIPAASFEPANSTVGEYVTTDLIYVLPLYQEGYEKRGVEHIETYTCLAIDVYGNMFTIETSYDYYQDALCVLEAEELPENFDAADAVTVYGDVMTPDAEIQSEIIAEVGNNAVVSNMYAHNGLRVIREPRTTLDEDDNSFAVFFFAVWLAAAVGFLVCMIKRLRRAQVLFAAYGNFVDLGEAVKAAPLYQDARLCVNADYLVSRKNPLLFAHTSDVLCVYQYEHRTRFLLVSSTDKLALIVHDRYGEKMAFYYKPNAKEKGVIQQAIRYMAPLFPNAVFGYTKENLQYVATYQIDV</sequence>
<feature type="region of interest" description="Disordered" evidence="1">
    <location>
        <begin position="28"/>
        <end position="53"/>
    </location>
</feature>
<organism evidence="4 5">
    <name type="scientific">Candidatus Fimenecus excrementigallinarum</name>
    <dbReference type="NCBI Taxonomy" id="2840816"/>
    <lineage>
        <taxon>Bacteria</taxon>
        <taxon>Bacillati</taxon>
        <taxon>Bacillota</taxon>
        <taxon>Clostridia</taxon>
        <taxon>Candidatus Fimenecus</taxon>
    </lineage>
</organism>
<dbReference type="AlphaFoldDB" id="A0A9D1ID66"/>
<comment type="caution">
    <text evidence="4">The sequence shown here is derived from an EMBL/GenBank/DDBJ whole genome shotgun (WGS) entry which is preliminary data.</text>
</comment>
<feature type="transmembrane region" description="Helical" evidence="2">
    <location>
        <begin position="91"/>
        <end position="115"/>
    </location>
</feature>
<keyword evidence="2" id="KW-1133">Transmembrane helix</keyword>
<keyword evidence="2" id="KW-0812">Transmembrane</keyword>